<comment type="caution">
    <text evidence="1">The sequence shown here is derived from an EMBL/GenBank/DDBJ whole genome shotgun (WGS) entry which is preliminary data.</text>
</comment>
<name>A0A9E4P3C9_9GAMM</name>
<proteinExistence type="predicted"/>
<dbReference type="Proteomes" id="UP000886667">
    <property type="component" value="Unassembled WGS sequence"/>
</dbReference>
<protein>
    <submittedName>
        <fullName evidence="1">Uncharacterized protein</fullName>
    </submittedName>
</protein>
<dbReference type="EMBL" id="JAEPCM010000707">
    <property type="protein sequence ID" value="MCG7948475.1"/>
    <property type="molecule type" value="Genomic_DNA"/>
</dbReference>
<evidence type="ECO:0000313" key="2">
    <source>
        <dbReference type="Proteomes" id="UP000886667"/>
    </source>
</evidence>
<dbReference type="PROSITE" id="PS51257">
    <property type="entry name" value="PROKAR_LIPOPROTEIN"/>
    <property type="match status" value="1"/>
</dbReference>
<dbReference type="AlphaFoldDB" id="A0A9E4P3C9"/>
<evidence type="ECO:0000313" key="1">
    <source>
        <dbReference type="EMBL" id="MCG7948475.1"/>
    </source>
</evidence>
<reference evidence="1" key="1">
    <citation type="journal article" date="2021" name="Proc. Natl. Acad. Sci. U.S.A.">
        <title>Global biogeography of chemosynthetic symbionts reveals both localized and globally distributed symbiont groups. .</title>
        <authorList>
            <person name="Osvatic J.T."/>
            <person name="Wilkins L.G.E."/>
            <person name="Leibrecht L."/>
            <person name="Leray M."/>
            <person name="Zauner S."/>
            <person name="Polzin J."/>
            <person name="Camacho Y."/>
            <person name="Gros O."/>
            <person name="van Gils J.A."/>
            <person name="Eisen J.A."/>
            <person name="Petersen J.M."/>
            <person name="Yuen B."/>
        </authorList>
    </citation>
    <scope>NUCLEOTIDE SEQUENCE</scope>
    <source>
        <strain evidence="1">MAGclacostrist064TRANS</strain>
    </source>
</reference>
<sequence>MNSYKFLCYLLAACLLLGSSGCKSSSCNLEQLKESTDREIVVSKAEDFSVIEAGSMKKISLNPDVPQMPFGYRHEKWLAFKKKFQDGDCLVYFTTPEKAWKRLAGLEGYAIMRGNEVIAVFVLKVS</sequence>
<gene>
    <name evidence="1" type="ORF">JAZ07_19205</name>
</gene>
<accession>A0A9E4P3C9</accession>
<organism evidence="1 2">
    <name type="scientific">Candidatus Thiodiazotropha taylori</name>
    <dbReference type="NCBI Taxonomy" id="2792791"/>
    <lineage>
        <taxon>Bacteria</taxon>
        <taxon>Pseudomonadati</taxon>
        <taxon>Pseudomonadota</taxon>
        <taxon>Gammaproteobacteria</taxon>
        <taxon>Chromatiales</taxon>
        <taxon>Sedimenticolaceae</taxon>
        <taxon>Candidatus Thiodiazotropha</taxon>
    </lineage>
</organism>